<sequence length="350" mass="39650">MNLGQGQPLFCWPFLFLISPLSCSRNTIIMLGYTTLYSRTPRSFLFAVVANVGPGGASRSLAVACRQYHDEYNSQISWGRVYCMVTDILALTEILSDPANGAPLEAERALAEDWYRRSQDDEPPIHERPSVSDTAQAPFVPWYKRREPGQQQPPLPWRDDAPSKFPFTATCVLLALLRDTRDNRTRPSDVQFQPLSTLFRADYIEYGLVILDISDLASGVKYGIVAFPMNYMAEVEYRGEMIGWDPVEDPQPEKEPDVVLMSPRPRELLSISQWVSKYYYSSGLEEASCILKLEEMPVAGAVALDCTSVHRDNLWEVECSSSSAVLQFRLPCSCGINGQNRYWREIEMFV</sequence>
<name>A0A1L9Q3U4_ASPVE</name>
<gene>
    <name evidence="2" type="ORF">ASPVEDRAFT_34512</name>
</gene>
<proteinExistence type="predicted"/>
<dbReference type="EMBL" id="KV878139">
    <property type="protein sequence ID" value="OJJ08348.1"/>
    <property type="molecule type" value="Genomic_DNA"/>
</dbReference>
<feature type="chain" id="PRO_5012996284" description="Heterokaryon incompatibility domain-containing protein" evidence="1">
    <location>
        <begin position="25"/>
        <end position="350"/>
    </location>
</feature>
<evidence type="ECO:0000313" key="3">
    <source>
        <dbReference type="Proteomes" id="UP000184073"/>
    </source>
</evidence>
<dbReference type="GeneID" id="63726371"/>
<protein>
    <recommendedName>
        <fullName evidence="4">Heterokaryon incompatibility domain-containing protein</fullName>
    </recommendedName>
</protein>
<keyword evidence="1" id="KW-0732">Signal</keyword>
<evidence type="ECO:0000313" key="2">
    <source>
        <dbReference type="EMBL" id="OJJ08348.1"/>
    </source>
</evidence>
<dbReference type="RefSeq" id="XP_040674110.1">
    <property type="nucleotide sequence ID" value="XM_040810860.1"/>
</dbReference>
<dbReference type="OrthoDB" id="3515175at2759"/>
<evidence type="ECO:0008006" key="4">
    <source>
        <dbReference type="Google" id="ProtNLM"/>
    </source>
</evidence>
<reference evidence="3" key="1">
    <citation type="journal article" date="2017" name="Genome Biol.">
        <title>Comparative genomics reveals high biological diversity and specific adaptations in the industrially and medically important fungal genus Aspergillus.</title>
        <authorList>
            <person name="de Vries R.P."/>
            <person name="Riley R."/>
            <person name="Wiebenga A."/>
            <person name="Aguilar-Osorio G."/>
            <person name="Amillis S."/>
            <person name="Uchima C.A."/>
            <person name="Anderluh G."/>
            <person name="Asadollahi M."/>
            <person name="Askin M."/>
            <person name="Barry K."/>
            <person name="Battaglia E."/>
            <person name="Bayram O."/>
            <person name="Benocci T."/>
            <person name="Braus-Stromeyer S.A."/>
            <person name="Caldana C."/>
            <person name="Canovas D."/>
            <person name="Cerqueira G.C."/>
            <person name="Chen F."/>
            <person name="Chen W."/>
            <person name="Choi C."/>
            <person name="Clum A."/>
            <person name="Dos Santos R.A."/>
            <person name="Damasio A.R."/>
            <person name="Diallinas G."/>
            <person name="Emri T."/>
            <person name="Fekete E."/>
            <person name="Flipphi M."/>
            <person name="Freyberg S."/>
            <person name="Gallo A."/>
            <person name="Gournas C."/>
            <person name="Habgood R."/>
            <person name="Hainaut M."/>
            <person name="Harispe M.L."/>
            <person name="Henrissat B."/>
            <person name="Hilden K.S."/>
            <person name="Hope R."/>
            <person name="Hossain A."/>
            <person name="Karabika E."/>
            <person name="Karaffa L."/>
            <person name="Karanyi Z."/>
            <person name="Krasevec N."/>
            <person name="Kuo A."/>
            <person name="Kusch H."/>
            <person name="LaButti K."/>
            <person name="Lagendijk E.L."/>
            <person name="Lapidus A."/>
            <person name="Levasseur A."/>
            <person name="Lindquist E."/>
            <person name="Lipzen A."/>
            <person name="Logrieco A.F."/>
            <person name="MacCabe A."/>
            <person name="Maekelae M.R."/>
            <person name="Malavazi I."/>
            <person name="Melin P."/>
            <person name="Meyer V."/>
            <person name="Mielnichuk N."/>
            <person name="Miskei M."/>
            <person name="Molnar A.P."/>
            <person name="Mule G."/>
            <person name="Ngan C.Y."/>
            <person name="Orejas M."/>
            <person name="Orosz E."/>
            <person name="Ouedraogo J.P."/>
            <person name="Overkamp K.M."/>
            <person name="Park H.-S."/>
            <person name="Perrone G."/>
            <person name="Piumi F."/>
            <person name="Punt P.J."/>
            <person name="Ram A.F."/>
            <person name="Ramon A."/>
            <person name="Rauscher S."/>
            <person name="Record E."/>
            <person name="Riano-Pachon D.M."/>
            <person name="Robert V."/>
            <person name="Roehrig J."/>
            <person name="Ruller R."/>
            <person name="Salamov A."/>
            <person name="Salih N.S."/>
            <person name="Samson R.A."/>
            <person name="Sandor E."/>
            <person name="Sanguinetti M."/>
            <person name="Schuetze T."/>
            <person name="Sepcic K."/>
            <person name="Shelest E."/>
            <person name="Sherlock G."/>
            <person name="Sophianopoulou V."/>
            <person name="Squina F.M."/>
            <person name="Sun H."/>
            <person name="Susca A."/>
            <person name="Todd R.B."/>
            <person name="Tsang A."/>
            <person name="Unkles S.E."/>
            <person name="van de Wiele N."/>
            <person name="van Rossen-Uffink D."/>
            <person name="Oliveira J.V."/>
            <person name="Vesth T.C."/>
            <person name="Visser J."/>
            <person name="Yu J.-H."/>
            <person name="Zhou M."/>
            <person name="Andersen M.R."/>
            <person name="Archer D.B."/>
            <person name="Baker S.E."/>
            <person name="Benoit I."/>
            <person name="Brakhage A.A."/>
            <person name="Braus G.H."/>
            <person name="Fischer R."/>
            <person name="Frisvad J.C."/>
            <person name="Goldman G.H."/>
            <person name="Houbraken J."/>
            <person name="Oakley B."/>
            <person name="Pocsi I."/>
            <person name="Scazzocchio C."/>
            <person name="Seiboth B."/>
            <person name="vanKuyk P.A."/>
            <person name="Wortman J."/>
            <person name="Dyer P.S."/>
            <person name="Grigoriev I.V."/>
        </authorList>
    </citation>
    <scope>NUCLEOTIDE SEQUENCE [LARGE SCALE GENOMIC DNA]</scope>
    <source>
        <strain evidence="3">CBS 583.65</strain>
    </source>
</reference>
<feature type="signal peptide" evidence="1">
    <location>
        <begin position="1"/>
        <end position="24"/>
    </location>
</feature>
<evidence type="ECO:0000256" key="1">
    <source>
        <dbReference type="SAM" id="SignalP"/>
    </source>
</evidence>
<dbReference type="Proteomes" id="UP000184073">
    <property type="component" value="Unassembled WGS sequence"/>
</dbReference>
<dbReference type="STRING" id="1036611.A0A1L9Q3U4"/>
<dbReference type="AlphaFoldDB" id="A0A1L9Q3U4"/>
<dbReference type="VEuPathDB" id="FungiDB:ASPVEDRAFT_34512"/>
<organism evidence="2 3">
    <name type="scientific">Aspergillus versicolor CBS 583.65</name>
    <dbReference type="NCBI Taxonomy" id="1036611"/>
    <lineage>
        <taxon>Eukaryota</taxon>
        <taxon>Fungi</taxon>
        <taxon>Dikarya</taxon>
        <taxon>Ascomycota</taxon>
        <taxon>Pezizomycotina</taxon>
        <taxon>Eurotiomycetes</taxon>
        <taxon>Eurotiomycetidae</taxon>
        <taxon>Eurotiales</taxon>
        <taxon>Aspergillaceae</taxon>
        <taxon>Aspergillus</taxon>
        <taxon>Aspergillus subgen. Nidulantes</taxon>
    </lineage>
</organism>
<keyword evidence="3" id="KW-1185">Reference proteome</keyword>
<accession>A0A1L9Q3U4</accession>